<evidence type="ECO:0000313" key="2">
    <source>
        <dbReference type="EMBL" id="THU96948.1"/>
    </source>
</evidence>
<dbReference type="Proteomes" id="UP000297245">
    <property type="component" value="Unassembled WGS sequence"/>
</dbReference>
<accession>A0A4S8M585</accession>
<proteinExistence type="predicted"/>
<dbReference type="OrthoDB" id="3037269at2759"/>
<sequence>TIPSTTIPDPVMLPAPVFSLSSRLLAYASPTPFNTDSNVWITRRSDPDAMPLFDTRTSSLPPTPISPFMPQDERTSLDRFDLVFEDEYLQLTSALPLDANIYGLGEYIASSGFRRDV</sequence>
<gene>
    <name evidence="2" type="ORF">K435DRAFT_620953</name>
</gene>
<keyword evidence="3" id="KW-1185">Reference proteome</keyword>
<feature type="region of interest" description="Disordered" evidence="1">
    <location>
        <begin position="51"/>
        <end position="71"/>
    </location>
</feature>
<reference evidence="2 3" key="1">
    <citation type="journal article" date="2019" name="Nat. Ecol. Evol.">
        <title>Megaphylogeny resolves global patterns of mushroom evolution.</title>
        <authorList>
            <person name="Varga T."/>
            <person name="Krizsan K."/>
            <person name="Foldi C."/>
            <person name="Dima B."/>
            <person name="Sanchez-Garcia M."/>
            <person name="Sanchez-Ramirez S."/>
            <person name="Szollosi G.J."/>
            <person name="Szarkandi J.G."/>
            <person name="Papp V."/>
            <person name="Albert L."/>
            <person name="Andreopoulos W."/>
            <person name="Angelini C."/>
            <person name="Antonin V."/>
            <person name="Barry K.W."/>
            <person name="Bougher N.L."/>
            <person name="Buchanan P."/>
            <person name="Buyck B."/>
            <person name="Bense V."/>
            <person name="Catcheside P."/>
            <person name="Chovatia M."/>
            <person name="Cooper J."/>
            <person name="Damon W."/>
            <person name="Desjardin D."/>
            <person name="Finy P."/>
            <person name="Geml J."/>
            <person name="Haridas S."/>
            <person name="Hughes K."/>
            <person name="Justo A."/>
            <person name="Karasinski D."/>
            <person name="Kautmanova I."/>
            <person name="Kiss B."/>
            <person name="Kocsube S."/>
            <person name="Kotiranta H."/>
            <person name="LaButti K.M."/>
            <person name="Lechner B.E."/>
            <person name="Liimatainen K."/>
            <person name="Lipzen A."/>
            <person name="Lukacs Z."/>
            <person name="Mihaltcheva S."/>
            <person name="Morgado L.N."/>
            <person name="Niskanen T."/>
            <person name="Noordeloos M.E."/>
            <person name="Ohm R.A."/>
            <person name="Ortiz-Santana B."/>
            <person name="Ovrebo C."/>
            <person name="Racz N."/>
            <person name="Riley R."/>
            <person name="Savchenko A."/>
            <person name="Shiryaev A."/>
            <person name="Soop K."/>
            <person name="Spirin V."/>
            <person name="Szebenyi C."/>
            <person name="Tomsovsky M."/>
            <person name="Tulloss R.E."/>
            <person name="Uehling J."/>
            <person name="Grigoriev I.V."/>
            <person name="Vagvolgyi C."/>
            <person name="Papp T."/>
            <person name="Martin F.M."/>
            <person name="Miettinen O."/>
            <person name="Hibbett D.S."/>
            <person name="Nagy L.G."/>
        </authorList>
    </citation>
    <scope>NUCLEOTIDE SEQUENCE [LARGE SCALE GENOMIC DNA]</scope>
    <source>
        <strain evidence="2 3">CBS 962.96</strain>
    </source>
</reference>
<dbReference type="AlphaFoldDB" id="A0A4S8M585"/>
<organism evidence="2 3">
    <name type="scientific">Dendrothele bispora (strain CBS 962.96)</name>
    <dbReference type="NCBI Taxonomy" id="1314807"/>
    <lineage>
        <taxon>Eukaryota</taxon>
        <taxon>Fungi</taxon>
        <taxon>Dikarya</taxon>
        <taxon>Basidiomycota</taxon>
        <taxon>Agaricomycotina</taxon>
        <taxon>Agaricomycetes</taxon>
        <taxon>Agaricomycetidae</taxon>
        <taxon>Agaricales</taxon>
        <taxon>Agaricales incertae sedis</taxon>
        <taxon>Dendrothele</taxon>
    </lineage>
</organism>
<protein>
    <submittedName>
        <fullName evidence="2">Uncharacterized protein</fullName>
    </submittedName>
</protein>
<evidence type="ECO:0000313" key="3">
    <source>
        <dbReference type="Proteomes" id="UP000297245"/>
    </source>
</evidence>
<dbReference type="EMBL" id="ML179166">
    <property type="protein sequence ID" value="THU96948.1"/>
    <property type="molecule type" value="Genomic_DNA"/>
</dbReference>
<name>A0A4S8M585_DENBC</name>
<feature type="non-terminal residue" evidence="2">
    <location>
        <position position="1"/>
    </location>
</feature>
<evidence type="ECO:0000256" key="1">
    <source>
        <dbReference type="SAM" id="MobiDB-lite"/>
    </source>
</evidence>
<dbReference type="Gene3D" id="2.60.40.1760">
    <property type="entry name" value="glycosyl hydrolase (family 31)"/>
    <property type="match status" value="1"/>
</dbReference>
<feature type="non-terminal residue" evidence="2">
    <location>
        <position position="117"/>
    </location>
</feature>